<keyword evidence="4 11" id="KW-0677">Repeat</keyword>
<dbReference type="PANTHER" id="PTHR11638:SF18">
    <property type="entry name" value="HEAT SHOCK PROTEIN 104"/>
    <property type="match status" value="1"/>
</dbReference>
<dbReference type="InterPro" id="IPR050130">
    <property type="entry name" value="ClpA_ClpB"/>
</dbReference>
<accession>A0A4Y8ZWU1</accession>
<dbReference type="Pfam" id="PF02861">
    <property type="entry name" value="Clp_N"/>
    <property type="match status" value="1"/>
</dbReference>
<dbReference type="InterPro" id="IPR036628">
    <property type="entry name" value="Clp_N_dom_sf"/>
</dbReference>
<evidence type="ECO:0000256" key="3">
    <source>
        <dbReference type="ARBA" id="ARBA00017574"/>
    </source>
</evidence>
<dbReference type="PROSITE" id="PS51903">
    <property type="entry name" value="CLP_R"/>
    <property type="match status" value="1"/>
</dbReference>
<evidence type="ECO:0000256" key="5">
    <source>
        <dbReference type="ARBA" id="ARBA00022741"/>
    </source>
</evidence>
<evidence type="ECO:0000313" key="15">
    <source>
        <dbReference type="EMBL" id="TFI59947.1"/>
    </source>
</evidence>
<dbReference type="PANTHER" id="PTHR11638">
    <property type="entry name" value="ATP-DEPENDENT CLP PROTEASE"/>
    <property type="match status" value="1"/>
</dbReference>
<evidence type="ECO:0000256" key="7">
    <source>
        <dbReference type="ARBA" id="ARBA00023054"/>
    </source>
</evidence>
<evidence type="ECO:0000256" key="11">
    <source>
        <dbReference type="PROSITE-ProRule" id="PRU01251"/>
    </source>
</evidence>
<evidence type="ECO:0000256" key="12">
    <source>
        <dbReference type="RuleBase" id="RU004432"/>
    </source>
</evidence>
<dbReference type="InterPro" id="IPR004176">
    <property type="entry name" value="Clp_R_N"/>
</dbReference>
<dbReference type="CDD" id="cd00009">
    <property type="entry name" value="AAA"/>
    <property type="match status" value="1"/>
</dbReference>
<evidence type="ECO:0000259" key="14">
    <source>
        <dbReference type="PROSITE" id="PS51903"/>
    </source>
</evidence>
<dbReference type="AlphaFoldDB" id="A0A4Y8ZWU1"/>
<dbReference type="InterPro" id="IPR018368">
    <property type="entry name" value="ClpA/B_CS1"/>
</dbReference>
<comment type="similarity">
    <text evidence="2 12">Belongs to the ClpA/ClpB family.</text>
</comment>
<dbReference type="FunFam" id="3.40.50.300:FF:000025">
    <property type="entry name" value="ATP-dependent Clp protease subunit"/>
    <property type="match status" value="1"/>
</dbReference>
<comment type="function">
    <text evidence="9">Part of a stress-induced multi-chaperone system, it is involved in the recovery of the cell from heat-induced damage, in cooperation with DnaK, DnaJ and GrpE. Acts before DnaK, in the processing of protein aggregates. Protein binding stimulates the ATPase activity; ATP hydrolysis unfolds the denatured protein aggregates, which probably helps expose new hydrophobic binding sites on the surface of ClpB-bound aggregates, contributing to the solubilization and refolding of denatured protein aggregates by DnaK.</text>
</comment>
<dbReference type="Pfam" id="PF00004">
    <property type="entry name" value="AAA"/>
    <property type="match status" value="1"/>
</dbReference>
<dbReference type="InterPro" id="IPR003593">
    <property type="entry name" value="AAA+_ATPase"/>
</dbReference>
<protein>
    <recommendedName>
        <fullName evidence="3 13">Chaperone protein ClpB</fullName>
    </recommendedName>
</protein>
<gene>
    <name evidence="13 15" type="primary">clpB</name>
    <name evidence="15" type="ORF">E2493_01470</name>
</gene>
<dbReference type="InterPro" id="IPR028299">
    <property type="entry name" value="ClpA/B_CS2"/>
</dbReference>
<comment type="subcellular location">
    <subcellularLocation>
        <location evidence="1 13">Cytoplasm</location>
    </subcellularLocation>
</comment>
<dbReference type="GO" id="GO:0042026">
    <property type="term" value="P:protein refolding"/>
    <property type="evidence" value="ECO:0007669"/>
    <property type="project" value="UniProtKB-UniRule"/>
</dbReference>
<dbReference type="Gene3D" id="1.10.8.60">
    <property type="match status" value="1"/>
</dbReference>
<dbReference type="PROSITE" id="PS00870">
    <property type="entry name" value="CLPAB_1"/>
    <property type="match status" value="1"/>
</dbReference>
<dbReference type="CDD" id="cd19499">
    <property type="entry name" value="RecA-like_ClpB_Hsp104-like"/>
    <property type="match status" value="1"/>
</dbReference>
<dbReference type="Pfam" id="PF10431">
    <property type="entry name" value="ClpB_D2-small"/>
    <property type="match status" value="1"/>
</dbReference>
<dbReference type="Pfam" id="PF17871">
    <property type="entry name" value="AAA_lid_9"/>
    <property type="match status" value="1"/>
</dbReference>
<dbReference type="NCBIfam" id="TIGR03346">
    <property type="entry name" value="chaperone_ClpB"/>
    <property type="match status" value="1"/>
</dbReference>
<evidence type="ECO:0000256" key="9">
    <source>
        <dbReference type="ARBA" id="ARBA00025613"/>
    </source>
</evidence>
<keyword evidence="5 12" id="KW-0547">Nucleotide-binding</keyword>
<keyword evidence="6 12" id="KW-0067">ATP-binding</keyword>
<dbReference type="SUPFAM" id="SSF81923">
    <property type="entry name" value="Double Clp-N motif"/>
    <property type="match status" value="1"/>
</dbReference>
<feature type="coiled-coil region" evidence="13">
    <location>
        <begin position="414"/>
        <end position="494"/>
    </location>
</feature>
<dbReference type="GO" id="GO:0016887">
    <property type="term" value="F:ATP hydrolysis activity"/>
    <property type="evidence" value="ECO:0007669"/>
    <property type="project" value="InterPro"/>
</dbReference>
<comment type="caution">
    <text evidence="15">The sequence shown here is derived from an EMBL/GenBank/DDBJ whole genome shotgun (WGS) entry which is preliminary data.</text>
</comment>
<evidence type="ECO:0000256" key="8">
    <source>
        <dbReference type="ARBA" id="ARBA00023186"/>
    </source>
</evidence>
<keyword evidence="8 12" id="KW-0143">Chaperone</keyword>
<dbReference type="Pfam" id="PF07724">
    <property type="entry name" value="AAA_2"/>
    <property type="match status" value="1"/>
</dbReference>
<dbReference type="OrthoDB" id="9803641at2"/>
<evidence type="ECO:0000256" key="1">
    <source>
        <dbReference type="ARBA" id="ARBA00004496"/>
    </source>
</evidence>
<dbReference type="GO" id="GO:0034605">
    <property type="term" value="P:cellular response to heat"/>
    <property type="evidence" value="ECO:0007669"/>
    <property type="project" value="TreeGrafter"/>
</dbReference>
<evidence type="ECO:0000256" key="13">
    <source>
        <dbReference type="RuleBase" id="RU362034"/>
    </source>
</evidence>
<dbReference type="GO" id="GO:0005737">
    <property type="term" value="C:cytoplasm"/>
    <property type="evidence" value="ECO:0007669"/>
    <property type="project" value="UniProtKB-SubCell"/>
</dbReference>
<evidence type="ECO:0000256" key="4">
    <source>
        <dbReference type="ARBA" id="ARBA00022737"/>
    </source>
</evidence>
<dbReference type="PRINTS" id="PR00300">
    <property type="entry name" value="CLPPROTEASEA"/>
</dbReference>
<dbReference type="SMART" id="SM00382">
    <property type="entry name" value="AAA"/>
    <property type="match status" value="2"/>
</dbReference>
<dbReference type="Gene3D" id="3.40.50.300">
    <property type="entry name" value="P-loop containing nucleotide triphosphate hydrolases"/>
    <property type="match status" value="3"/>
</dbReference>
<keyword evidence="13" id="KW-0963">Cytoplasm</keyword>
<evidence type="ECO:0000256" key="2">
    <source>
        <dbReference type="ARBA" id="ARBA00008675"/>
    </source>
</evidence>
<dbReference type="FunFam" id="3.40.50.300:FF:000010">
    <property type="entry name" value="Chaperone clpB 1, putative"/>
    <property type="match status" value="1"/>
</dbReference>
<dbReference type="SUPFAM" id="SSF52540">
    <property type="entry name" value="P-loop containing nucleoside triphosphate hydrolases"/>
    <property type="match status" value="2"/>
</dbReference>
<dbReference type="InterPro" id="IPR041546">
    <property type="entry name" value="ClpA/ClpB_AAA_lid"/>
</dbReference>
<dbReference type="RefSeq" id="WP_135083002.1">
    <property type="nucleotide sequence ID" value="NZ_SPDV01000002.1"/>
</dbReference>
<dbReference type="FunFam" id="3.40.50.300:FF:000120">
    <property type="entry name" value="ATP-dependent chaperone ClpB"/>
    <property type="match status" value="1"/>
</dbReference>
<dbReference type="InterPro" id="IPR003959">
    <property type="entry name" value="ATPase_AAA_core"/>
</dbReference>
<dbReference type="InterPro" id="IPR017730">
    <property type="entry name" value="Chaperonin_ClpB"/>
</dbReference>
<comment type="subunit">
    <text evidence="10">Homohexamer. The oligomerization is ATP-dependent.</text>
</comment>
<reference evidence="15 16" key="1">
    <citation type="submission" date="2019-03" db="EMBL/GenBank/DDBJ databases">
        <title>Genome sequence of Sphingomonas sp. 17J27-24.</title>
        <authorList>
            <person name="Kim M."/>
            <person name="Maeng S."/>
            <person name="Sathiyaraj S."/>
        </authorList>
    </citation>
    <scope>NUCLEOTIDE SEQUENCE [LARGE SCALE GENOMIC DNA]</scope>
    <source>
        <strain evidence="15 16">17J27-24</strain>
    </source>
</reference>
<dbReference type="InterPro" id="IPR001270">
    <property type="entry name" value="ClpA/B"/>
</dbReference>
<comment type="subunit">
    <text evidence="13">Homohexamer; The oligomerization is ATP-dependent.</text>
</comment>
<organism evidence="15 16">
    <name type="scientific">Sphingomonas parva</name>
    <dbReference type="NCBI Taxonomy" id="2555898"/>
    <lineage>
        <taxon>Bacteria</taxon>
        <taxon>Pseudomonadati</taxon>
        <taxon>Pseudomonadota</taxon>
        <taxon>Alphaproteobacteria</taxon>
        <taxon>Sphingomonadales</taxon>
        <taxon>Sphingomonadaceae</taxon>
        <taxon>Sphingomonas</taxon>
    </lineage>
</organism>
<dbReference type="GO" id="GO:0005524">
    <property type="term" value="F:ATP binding"/>
    <property type="evidence" value="ECO:0007669"/>
    <property type="project" value="UniProtKB-UniRule"/>
</dbReference>
<dbReference type="Proteomes" id="UP000298213">
    <property type="component" value="Unassembled WGS sequence"/>
</dbReference>
<sequence>MNLEKFTERARGFLQAAQTVAARMNHQRIAPAHLLKALIEDEQGMASGLIARAGGSAQATAREVDELLAKVPVVSGSGATAAPSLDGETIRVLDSAEQIAQKAGDSYVTVERMLLALTMSKTDAGKALQDAGVRPEALNAAINELRGGRTADTQTAEDRYDALKKFARDLTEAAREGKLDPVIGRDEEIRRTVQILARRTKNNPVLIGDPGVGKTAIAEGLALRIANGDVPDSLKDRRLMALDMGSLIAGAKYRGEFEERLKGVLDEVKQAAGDVILFIDEMHTLIGAGKSEGAMDAGNLLKPALARGELHCIGATTLDEYRKYVEKDPALQRRFQPVFIGEPTVEDTISILRGLKEKYELHHGVRITDGALVSAATLSNRYITDRFLPDKAIDLMDEAASRLRMEVESKPEEIETLDRRIIQLKIEREALKKESDAASRDRLSALEAELAELEQQSAELTQRWQAEKEKISAEGKLKEQLDAARLELEQAQRAGDLAKAGELQYGRIPELEKQLASAQAASESAMLREEVTSEDIASVVARWTGIPMERMLEGERTKLLQMEQEIGKRVIGQSDAVEAVSRAIRRARAGLQDPNRPMGSFLFLGPTGVGKTELTKALAEFLFDDASAMVRIDMSEFMEKHSVARLIGAPPGYVGYEEGGVLTEAVRRRPYQVVLFDEVEKAHGDVFNILLQVLDDGRLTDGQGRTVDFTNTIIILTSNLGSQYLTGLADGQKVEEVEPQVMEIVRAHFRPEFLNRLDEIILFHRLAAEHMGPIVDIQVSRLGKLLADRKIRLDLSEAARAWLGRVGYDPVYGARPLKRAVQKYLQDPLADAILRGEVRDGASVRVDEGDGALRIATGEQAAEAA</sequence>
<evidence type="ECO:0000256" key="6">
    <source>
        <dbReference type="ARBA" id="ARBA00022840"/>
    </source>
</evidence>
<evidence type="ECO:0000256" key="10">
    <source>
        <dbReference type="ARBA" id="ARBA00026057"/>
    </source>
</evidence>
<feature type="domain" description="Clp R" evidence="14">
    <location>
        <begin position="3"/>
        <end position="148"/>
    </location>
</feature>
<keyword evidence="13" id="KW-0346">Stress response</keyword>
<proteinExistence type="inferred from homology"/>
<evidence type="ECO:0000313" key="16">
    <source>
        <dbReference type="Proteomes" id="UP000298213"/>
    </source>
</evidence>
<dbReference type="InterPro" id="IPR027417">
    <property type="entry name" value="P-loop_NTPase"/>
</dbReference>
<keyword evidence="7 13" id="KW-0175">Coiled coil</keyword>
<keyword evidence="16" id="KW-1185">Reference proteome</keyword>
<dbReference type="EMBL" id="SPDV01000002">
    <property type="protein sequence ID" value="TFI59947.1"/>
    <property type="molecule type" value="Genomic_DNA"/>
</dbReference>
<dbReference type="Gene3D" id="1.10.1780.10">
    <property type="entry name" value="Clp, N-terminal domain"/>
    <property type="match status" value="1"/>
</dbReference>
<name>A0A4Y8ZWU1_9SPHN</name>
<dbReference type="InterPro" id="IPR019489">
    <property type="entry name" value="Clp_ATPase_C"/>
</dbReference>
<dbReference type="SMART" id="SM01086">
    <property type="entry name" value="ClpB_D2-small"/>
    <property type="match status" value="1"/>
</dbReference>
<dbReference type="PROSITE" id="PS00871">
    <property type="entry name" value="CLPAB_2"/>
    <property type="match status" value="1"/>
</dbReference>